<keyword evidence="1" id="KW-0812">Transmembrane</keyword>
<protein>
    <submittedName>
        <fullName evidence="2">Unnamed product</fullName>
    </submittedName>
</protein>
<proteinExistence type="predicted"/>
<keyword evidence="3" id="KW-1185">Reference proteome</keyword>
<dbReference type="STRING" id="70448.Q01F96"/>
<keyword evidence="1" id="KW-1133">Transmembrane helix</keyword>
<reference evidence="2 3" key="2">
    <citation type="journal article" date="2014" name="BMC Genomics">
        <title>An improved genome of the model marine alga Ostreococcus tauri unfolds by assessing Illumina de novo assemblies.</title>
        <authorList>
            <person name="Blanc-Mathieu R."/>
            <person name="Verhelst B."/>
            <person name="Derelle E."/>
            <person name="Rombauts S."/>
            <person name="Bouget F.Y."/>
            <person name="Carre I."/>
            <person name="Chateau A."/>
            <person name="Eyre-Walker A."/>
            <person name="Grimsley N."/>
            <person name="Moreau H."/>
            <person name="Piegu B."/>
            <person name="Rivals E."/>
            <person name="Schackwitz W."/>
            <person name="Van de Peer Y."/>
            <person name="Piganeau G."/>
        </authorList>
    </citation>
    <scope>NUCLEOTIDE SEQUENCE [LARGE SCALE GENOMIC DNA]</scope>
    <source>
        <strain evidence="3">OTTH 0595 / CCAP 157/2 / RCC745</strain>
    </source>
</reference>
<reference evidence="3" key="1">
    <citation type="journal article" date="2006" name="Proc. Natl. Acad. Sci. U.S.A.">
        <title>Genome analysis of the smallest free-living eukaryote Ostreococcus tauri unveils many unique features.</title>
        <authorList>
            <person name="Derelle E."/>
            <person name="Ferraz C."/>
            <person name="Rombauts S."/>
            <person name="Rouze P."/>
            <person name="Worden A.Z."/>
            <person name="Robbens S."/>
            <person name="Partensky F."/>
            <person name="Degroeve S."/>
            <person name="Echeynie S."/>
            <person name="Cooke R."/>
            <person name="Saeys Y."/>
            <person name="Wuyts J."/>
            <person name="Jabbari K."/>
            <person name="Bowler C."/>
            <person name="Panaud O."/>
            <person name="Piegu B."/>
            <person name="Ball S.G."/>
            <person name="Ral J.-P."/>
            <person name="Bouget F.-Y."/>
            <person name="Piganeau G."/>
            <person name="De Baets B."/>
            <person name="Picard A."/>
            <person name="Delseny M."/>
            <person name="Demaille J."/>
            <person name="Van de Peer Y."/>
            <person name="Moreau H."/>
        </authorList>
    </citation>
    <scope>NUCLEOTIDE SEQUENCE [LARGE SCALE GENOMIC DNA]</scope>
    <source>
        <strain evidence="3">OTTH 0595 / CCAP 157/2 / RCC745</strain>
    </source>
</reference>
<accession>Q01F96</accession>
<comment type="caution">
    <text evidence="2">The sequence shown here is derived from an EMBL/GenBank/DDBJ whole genome shotgun (WGS) entry which is preliminary data.</text>
</comment>
<name>Q01F96_OSTTA</name>
<feature type="transmembrane region" description="Helical" evidence="1">
    <location>
        <begin position="12"/>
        <end position="32"/>
    </location>
</feature>
<evidence type="ECO:0000313" key="3">
    <source>
        <dbReference type="Proteomes" id="UP000009170"/>
    </source>
</evidence>
<dbReference type="KEGG" id="ota:OT_ostta02g00190"/>
<evidence type="ECO:0000313" key="2">
    <source>
        <dbReference type="EMBL" id="CAL52005.1"/>
    </source>
</evidence>
<dbReference type="Proteomes" id="UP000009170">
    <property type="component" value="Unassembled WGS sequence"/>
</dbReference>
<dbReference type="InParanoid" id="Q01F96"/>
<organism evidence="2 3">
    <name type="scientific">Ostreococcus tauri</name>
    <name type="common">Marine green alga</name>
    <dbReference type="NCBI Taxonomy" id="70448"/>
    <lineage>
        <taxon>Eukaryota</taxon>
        <taxon>Viridiplantae</taxon>
        <taxon>Chlorophyta</taxon>
        <taxon>Mamiellophyceae</taxon>
        <taxon>Mamiellales</taxon>
        <taxon>Bathycoccaceae</taxon>
        <taxon>Ostreococcus</taxon>
    </lineage>
</organism>
<keyword evidence="1" id="KW-0472">Membrane</keyword>
<dbReference type="GeneID" id="9832700"/>
<gene>
    <name evidence="2" type="ORF">OT_ostta02g00190</name>
</gene>
<sequence length="288" mass="33006">MILRAGTRKGLESARLALFIVCIVGTTLYLSATQTRGKHVVFTTSKCNDRLCTDLERTIESNTEVLFANLCPEIIEFVSVPSLCLQRNRFGVPELHSLFKYAYELYPRAVTYTYVNSDLLTDRSFYDTISKVSESLKGHEFVIIGSRVDSVWKENISSNMYDFSALFRSGTRARLDAIDYFVTTKSSIDWHRVPPFVIGRPAFDNWLVNYVAQSPNVILVDASNTIKMLHQSVKSGLDHWESMSDKENRDYNRKLARGGYHTGYIYVAKCRTQYHYFGFRLTGNCKPF</sequence>
<dbReference type="RefSeq" id="XP_003074747.1">
    <property type="nucleotide sequence ID" value="XM_003074699.1"/>
</dbReference>
<dbReference type="OrthoDB" id="6046730at2759"/>
<dbReference type="EMBL" id="CAID01000002">
    <property type="protein sequence ID" value="CAL52005.1"/>
    <property type="molecule type" value="Genomic_DNA"/>
</dbReference>
<dbReference type="AlphaFoldDB" id="Q01F96"/>
<evidence type="ECO:0000256" key="1">
    <source>
        <dbReference type="SAM" id="Phobius"/>
    </source>
</evidence>